<accession>A0A8J5GUN1</accession>
<sequence length="374" mass="41419">MMHPGKMVDPDVALPQIAILGAGIFVRTQYIPRLKEIADRVIVKSIWSRSEESAKAASELARDFAPNIEYKWGDSGIEEIIQDSSITAVAVVLAAQVQSPVLPYSLSFFRDDIHLSFKQLFESSAVSEAEAALSSYNSFCNDLPRQPVWALAENYRFEPAFVESRKLLNSIGDMMHVQVSIEGSMNSKNPYFSSSWRRNFTGGFILDMGVHFIAGLRMIVGCEINMVSAITRHVDVTLPPPDNICSLFQLENGCAGVFVMAVNSSSPKIYWRIDGSKGALQIERDIDNGRHGYMVRFYTAGGHCQSTFYPFSGVNEELKAFISDVLQTNNKEGSSGHNPEARSSYIEGARDVAVLEAMLESSMKQGNPVHVKRL</sequence>
<evidence type="ECO:0000313" key="3">
    <source>
        <dbReference type="Proteomes" id="UP000734854"/>
    </source>
</evidence>
<proteinExistence type="predicted"/>
<name>A0A8J5GUN1_ZINOF</name>
<dbReference type="GO" id="GO:0006740">
    <property type="term" value="P:NADPH regeneration"/>
    <property type="evidence" value="ECO:0007669"/>
    <property type="project" value="TreeGrafter"/>
</dbReference>
<evidence type="ECO:0000259" key="1">
    <source>
        <dbReference type="Pfam" id="PF02894"/>
    </source>
</evidence>
<dbReference type="Gene3D" id="3.30.360.10">
    <property type="entry name" value="Dihydrodipicolinate Reductase, domain 2"/>
    <property type="match status" value="1"/>
</dbReference>
<gene>
    <name evidence="2" type="ORF">ZIOFF_025789</name>
</gene>
<protein>
    <recommendedName>
        <fullName evidence="1">Gfo/Idh/MocA-like oxidoreductase C-terminal domain-containing protein</fullName>
    </recommendedName>
</protein>
<reference evidence="2 3" key="1">
    <citation type="submission" date="2020-08" db="EMBL/GenBank/DDBJ databases">
        <title>Plant Genome Project.</title>
        <authorList>
            <person name="Zhang R.-G."/>
        </authorList>
    </citation>
    <scope>NUCLEOTIDE SEQUENCE [LARGE SCALE GENOMIC DNA]</scope>
    <source>
        <tissue evidence="2">Rhizome</tissue>
    </source>
</reference>
<keyword evidence="3" id="KW-1185">Reference proteome</keyword>
<dbReference type="InterPro" id="IPR036291">
    <property type="entry name" value="NAD(P)-bd_dom_sf"/>
</dbReference>
<evidence type="ECO:0000313" key="2">
    <source>
        <dbReference type="EMBL" id="KAG6515377.1"/>
    </source>
</evidence>
<dbReference type="SUPFAM" id="SSF55347">
    <property type="entry name" value="Glyceraldehyde-3-phosphate dehydrogenase-like, C-terminal domain"/>
    <property type="match status" value="1"/>
</dbReference>
<dbReference type="PANTHER" id="PTHR42840:SF5">
    <property type="entry name" value="NAD(P)-BINDING ROSSMANN-FOLD SUPERFAMILY PROTEIN"/>
    <property type="match status" value="1"/>
</dbReference>
<dbReference type="EMBL" id="JACMSC010000007">
    <property type="protein sequence ID" value="KAG6515377.1"/>
    <property type="molecule type" value="Genomic_DNA"/>
</dbReference>
<organism evidence="2 3">
    <name type="scientific">Zingiber officinale</name>
    <name type="common">Ginger</name>
    <name type="synonym">Amomum zingiber</name>
    <dbReference type="NCBI Taxonomy" id="94328"/>
    <lineage>
        <taxon>Eukaryota</taxon>
        <taxon>Viridiplantae</taxon>
        <taxon>Streptophyta</taxon>
        <taxon>Embryophyta</taxon>
        <taxon>Tracheophyta</taxon>
        <taxon>Spermatophyta</taxon>
        <taxon>Magnoliopsida</taxon>
        <taxon>Liliopsida</taxon>
        <taxon>Zingiberales</taxon>
        <taxon>Zingiberaceae</taxon>
        <taxon>Zingiber</taxon>
    </lineage>
</organism>
<dbReference type="InterPro" id="IPR004104">
    <property type="entry name" value="Gfo/Idh/MocA-like_OxRdtase_C"/>
</dbReference>
<dbReference type="PANTHER" id="PTHR42840">
    <property type="entry name" value="NAD(P)-BINDING ROSSMANN-FOLD SUPERFAMILY PROTEIN-RELATED"/>
    <property type="match status" value="1"/>
</dbReference>
<dbReference type="SUPFAM" id="SSF51735">
    <property type="entry name" value="NAD(P)-binding Rossmann-fold domains"/>
    <property type="match status" value="1"/>
</dbReference>
<dbReference type="Proteomes" id="UP000734854">
    <property type="component" value="Unassembled WGS sequence"/>
</dbReference>
<comment type="caution">
    <text evidence="2">The sequence shown here is derived from an EMBL/GenBank/DDBJ whole genome shotgun (WGS) entry which is preliminary data.</text>
</comment>
<dbReference type="AlphaFoldDB" id="A0A8J5GUN1"/>
<dbReference type="GO" id="GO:0005737">
    <property type="term" value="C:cytoplasm"/>
    <property type="evidence" value="ECO:0007669"/>
    <property type="project" value="TreeGrafter"/>
</dbReference>
<dbReference type="GO" id="GO:0016491">
    <property type="term" value="F:oxidoreductase activity"/>
    <property type="evidence" value="ECO:0007669"/>
    <property type="project" value="TreeGrafter"/>
</dbReference>
<dbReference type="Gene3D" id="3.40.50.720">
    <property type="entry name" value="NAD(P)-binding Rossmann-like Domain"/>
    <property type="match status" value="1"/>
</dbReference>
<dbReference type="Pfam" id="PF02894">
    <property type="entry name" value="GFO_IDH_MocA_C"/>
    <property type="match status" value="1"/>
</dbReference>
<feature type="domain" description="Gfo/Idh/MocA-like oxidoreductase C-terminal" evidence="1">
    <location>
        <begin position="168"/>
        <end position="370"/>
    </location>
</feature>